<dbReference type="PANTHER" id="PTHR34977">
    <property type="entry name" value="UPF0337 PROTEIN YJBJ"/>
    <property type="match status" value="1"/>
</dbReference>
<feature type="domain" description="CsbD-like" evidence="3">
    <location>
        <begin position="8"/>
        <end position="60"/>
    </location>
</feature>
<evidence type="ECO:0000256" key="2">
    <source>
        <dbReference type="SAM" id="MobiDB-lite"/>
    </source>
</evidence>
<dbReference type="PATRIC" id="fig|1396.420.peg.1118"/>
<dbReference type="EMBL" id="JAEFBZ010000001">
    <property type="protein sequence ID" value="MBK1610812.1"/>
    <property type="molecule type" value="Genomic_DNA"/>
</dbReference>
<dbReference type="EMBL" id="NUIQ01000246">
    <property type="protein sequence ID" value="PGO64448.1"/>
    <property type="molecule type" value="Genomic_DNA"/>
</dbReference>
<accession>A0A068N4G6</accession>
<dbReference type="AlphaFoldDB" id="A0A068N4G6"/>
<evidence type="ECO:0000313" key="6">
    <source>
        <dbReference type="EMBL" id="MDN4872281.1"/>
    </source>
</evidence>
<dbReference type="EMBL" id="CP109872">
    <property type="protein sequence ID" value="UYW67075.1"/>
    <property type="molecule type" value="Genomic_DNA"/>
</dbReference>
<evidence type="ECO:0000313" key="12">
    <source>
        <dbReference type="Proteomes" id="UP000309400"/>
    </source>
</evidence>
<dbReference type="Gene3D" id="1.10.1470.10">
    <property type="entry name" value="YjbJ"/>
    <property type="match status" value="1"/>
</dbReference>
<reference evidence="4 10" key="1">
    <citation type="submission" date="2015-12" db="EMBL/GenBank/DDBJ databases">
        <title>Bacillus cereus Group isolate.</title>
        <authorList>
            <person name="Kovac J."/>
        </authorList>
    </citation>
    <scope>NUCLEOTIDE SEQUENCE [LARGE SCALE GENOMIC DNA]</scope>
    <source>
        <strain evidence="4 10">FSL W8-0275</strain>
    </source>
</reference>
<dbReference type="PANTHER" id="PTHR34977:SF1">
    <property type="entry name" value="UPF0337 PROTEIN YJBJ"/>
    <property type="match status" value="1"/>
</dbReference>
<dbReference type="InterPro" id="IPR036629">
    <property type="entry name" value="YjbJ_sf"/>
</dbReference>
<reference evidence="9" key="5">
    <citation type="submission" date="2023-02" db="EMBL/GenBank/DDBJ databases">
        <title>Complete Genome Sequence of Bacillus cereus sensu lato isolate BC38B from pepper closely related to the Bacillus anthracis clade.</title>
        <authorList>
            <person name="Abdelli M."/>
            <person name="Cerar Kisek T."/>
            <person name="Falaise C."/>
            <person name="Cumont A."/>
            <person name="Giraud M."/>
            <person name="Chatoux J."/>
            <person name="Rogee S."/>
            <person name="Dadvisard M."/>
            <person name="Larigauderie G."/>
            <person name="Raynaud F."/>
            <person name="Godic Torkar K."/>
            <person name="Ramisse V."/>
        </authorList>
    </citation>
    <scope>NUCLEOTIDE SEQUENCE</scope>
    <source>
        <strain evidence="9">BC38B</strain>
    </source>
</reference>
<evidence type="ECO:0000259" key="3">
    <source>
        <dbReference type="Pfam" id="PF05532"/>
    </source>
</evidence>
<proteinExistence type="inferred from homology"/>
<evidence type="ECO:0000313" key="13">
    <source>
        <dbReference type="Proteomes" id="UP000613452"/>
    </source>
</evidence>
<evidence type="ECO:0000313" key="11">
    <source>
        <dbReference type="Proteomes" id="UP000223834"/>
    </source>
</evidence>
<evidence type="ECO:0000313" key="10">
    <source>
        <dbReference type="Proteomes" id="UP000075591"/>
    </source>
</evidence>
<organism evidence="4 10">
    <name type="scientific">Bacillus cereus</name>
    <dbReference type="NCBI Taxonomy" id="1396"/>
    <lineage>
        <taxon>Bacteria</taxon>
        <taxon>Bacillati</taxon>
        <taxon>Bacillota</taxon>
        <taxon>Bacilli</taxon>
        <taxon>Bacillales</taxon>
        <taxon>Bacillaceae</taxon>
        <taxon>Bacillus</taxon>
        <taxon>Bacillus cereus group</taxon>
    </lineage>
</organism>
<dbReference type="Pfam" id="PF05532">
    <property type="entry name" value="CsbD"/>
    <property type="match status" value="1"/>
</dbReference>
<dbReference type="KEGG" id="bcef:BcrFT9_00864"/>
<evidence type="ECO:0000313" key="4">
    <source>
        <dbReference type="EMBL" id="KXX99573.1"/>
    </source>
</evidence>
<comment type="similarity">
    <text evidence="1">Belongs to the UPF0337 (CsbD) family.</text>
</comment>
<dbReference type="EMBL" id="VDDR01000007">
    <property type="protein sequence ID" value="TNB98329.1"/>
    <property type="molecule type" value="Genomic_DNA"/>
</dbReference>
<name>A0A068N4G6_BACCE</name>
<protein>
    <submittedName>
        <fullName evidence="5">CsbD family protein</fullName>
    </submittedName>
</protein>
<dbReference type="InterPro" id="IPR050423">
    <property type="entry name" value="UPF0337_stress_rsp"/>
</dbReference>
<dbReference type="EMBL" id="LOMT01000057">
    <property type="protein sequence ID" value="KXX99573.1"/>
    <property type="molecule type" value="Genomic_DNA"/>
</dbReference>
<reference evidence="8 12" key="3">
    <citation type="submission" date="2019-06" db="EMBL/GenBank/DDBJ databases">
        <title>Biocontrol Bacillus strains from Vietnam.</title>
        <authorList>
            <person name="Borriss R."/>
            <person name="Lasch P."/>
            <person name="Thanh Tam L.T."/>
        </authorList>
    </citation>
    <scope>NUCLEOTIDE SEQUENCE [LARGE SCALE GENOMIC DNA]</scope>
    <source>
        <strain evidence="8 12">A8</strain>
    </source>
</reference>
<evidence type="ECO:0000313" key="9">
    <source>
        <dbReference type="EMBL" id="UYW67075.1"/>
    </source>
</evidence>
<evidence type="ECO:0000313" key="7">
    <source>
        <dbReference type="EMBL" id="PGO64448.1"/>
    </source>
</evidence>
<dbReference type="Proteomes" id="UP001175137">
    <property type="component" value="Unassembled WGS sequence"/>
</dbReference>
<dbReference type="InterPro" id="IPR008462">
    <property type="entry name" value="CsbD"/>
</dbReference>
<gene>
    <name evidence="4" type="ORF">AT274_08020</name>
    <name evidence="7" type="ORF">CN980_25290</name>
    <name evidence="8" type="ORF">FHG65_16225</name>
    <name evidence="5" type="ORF">JCR31_23195</name>
    <name evidence="9" type="ORF">OK229_14855</name>
    <name evidence="6" type="ORF">QYM23_05370</name>
</gene>
<dbReference type="Proteomes" id="UP000309400">
    <property type="component" value="Unassembled WGS sequence"/>
</dbReference>
<reference evidence="6" key="6">
    <citation type="submission" date="2023-07" db="EMBL/GenBank/DDBJ databases">
        <title>Complete genome sequence of Bacillus cereus SRCM126073 isolated from soil.</title>
        <authorList>
            <person name="Yang H.-G."/>
            <person name="Ryu M.-S."/>
            <person name="Ha G.-S."/>
            <person name="Yang H.-J."/>
            <person name="Jeong D.-Y."/>
        </authorList>
    </citation>
    <scope>NUCLEOTIDE SEQUENCE</scope>
    <source>
        <strain evidence="6">SRCM126073</strain>
    </source>
</reference>
<evidence type="ECO:0000313" key="8">
    <source>
        <dbReference type="EMBL" id="TNB98329.1"/>
    </source>
</evidence>
<feature type="compositionally biased region" description="Basic and acidic residues" evidence="2">
    <location>
        <begin position="13"/>
        <end position="22"/>
    </location>
</feature>
<evidence type="ECO:0000256" key="1">
    <source>
        <dbReference type="ARBA" id="ARBA00009129"/>
    </source>
</evidence>
<dbReference type="Proteomes" id="UP000613452">
    <property type="component" value="Unassembled WGS sequence"/>
</dbReference>
<dbReference type="Proteomes" id="UP001163707">
    <property type="component" value="Chromosome"/>
</dbReference>
<dbReference type="SUPFAM" id="SSF69047">
    <property type="entry name" value="Hypothetical protein YjbJ"/>
    <property type="match status" value="1"/>
</dbReference>
<evidence type="ECO:0000313" key="5">
    <source>
        <dbReference type="EMBL" id="MBK1610812.1"/>
    </source>
</evidence>
<reference evidence="7 11" key="2">
    <citation type="submission" date="2017-09" db="EMBL/GenBank/DDBJ databases">
        <title>Large-scale bioinformatics analysis of Bacillus genomes uncovers conserved roles of natural products in bacterial physiology.</title>
        <authorList>
            <consortium name="Agbiome Team Llc"/>
            <person name="Bleich R.M."/>
            <person name="Grubbs K.J."/>
            <person name="Santa Maria K.C."/>
            <person name="Allen S.E."/>
            <person name="Farag S."/>
            <person name="Shank E.A."/>
            <person name="Bowers A."/>
        </authorList>
    </citation>
    <scope>NUCLEOTIDE SEQUENCE [LARGE SCALE GENOMIC DNA]</scope>
    <source>
        <strain evidence="7 11">AFS049141</strain>
    </source>
</reference>
<dbReference type="Proteomes" id="UP000075591">
    <property type="component" value="Unassembled WGS sequence"/>
</dbReference>
<dbReference type="Proteomes" id="UP000223834">
    <property type="component" value="Unassembled WGS sequence"/>
</dbReference>
<feature type="region of interest" description="Disordered" evidence="2">
    <location>
        <begin position="1"/>
        <end position="22"/>
    </location>
</feature>
<dbReference type="SMR" id="A0A068N4G6"/>
<reference evidence="5 13" key="4">
    <citation type="submission" date="2020-12" db="EMBL/GenBank/DDBJ databases">
        <title>Genome assembly for a thermostable protease producing Bacillus cereus MAKP1 strain isolated from chicken gut.</title>
        <authorList>
            <person name="Malaviya A."/>
        </authorList>
    </citation>
    <scope>NUCLEOTIDE SEQUENCE [LARGE SCALE GENOMIC DNA]</scope>
    <source>
        <strain evidence="5 13">MAKP1</strain>
    </source>
</reference>
<sequence length="66" mass="7372">MSENGLKEQITGKVEKTKGQVKEGIGEVTEDRKLKNEGKWDKTKGTIKEKVGKVKQKISDGLDNKE</sequence>
<dbReference type="EMBL" id="JAUIQW010000001">
    <property type="protein sequence ID" value="MDN4872281.1"/>
    <property type="molecule type" value="Genomic_DNA"/>
</dbReference>
<dbReference type="RefSeq" id="WP_001293465.1">
    <property type="nucleotide sequence ID" value="NZ_AP022877.1"/>
</dbReference>